<accession>A0A6A7BM84</accession>
<organism evidence="1 2">
    <name type="scientific">Plenodomus tracheiphilus IPT5</name>
    <dbReference type="NCBI Taxonomy" id="1408161"/>
    <lineage>
        <taxon>Eukaryota</taxon>
        <taxon>Fungi</taxon>
        <taxon>Dikarya</taxon>
        <taxon>Ascomycota</taxon>
        <taxon>Pezizomycotina</taxon>
        <taxon>Dothideomycetes</taxon>
        <taxon>Pleosporomycetidae</taxon>
        <taxon>Pleosporales</taxon>
        <taxon>Pleosporineae</taxon>
        <taxon>Leptosphaeriaceae</taxon>
        <taxon>Plenodomus</taxon>
    </lineage>
</organism>
<dbReference type="InterPro" id="IPR038765">
    <property type="entry name" value="Papain-like_cys_pep_sf"/>
</dbReference>
<dbReference type="AlphaFoldDB" id="A0A6A7BM84"/>
<reference evidence="1" key="1">
    <citation type="submission" date="2020-01" db="EMBL/GenBank/DDBJ databases">
        <authorList>
            <consortium name="DOE Joint Genome Institute"/>
            <person name="Haridas S."/>
            <person name="Albert R."/>
            <person name="Binder M."/>
            <person name="Bloem J."/>
            <person name="Labutti K."/>
            <person name="Salamov A."/>
            <person name="Andreopoulos B."/>
            <person name="Baker S.E."/>
            <person name="Barry K."/>
            <person name="Bills G."/>
            <person name="Bluhm B.H."/>
            <person name="Cannon C."/>
            <person name="Castanera R."/>
            <person name="Culley D.E."/>
            <person name="Daum C."/>
            <person name="Ezra D."/>
            <person name="Gonzalez J.B."/>
            <person name="Henrissat B."/>
            <person name="Kuo A."/>
            <person name="Liang C."/>
            <person name="Lipzen A."/>
            <person name="Lutzoni F."/>
            <person name="Magnuson J."/>
            <person name="Mondo S."/>
            <person name="Nolan M."/>
            <person name="Ohm R."/>
            <person name="Pangilinan J."/>
            <person name="Park H.-J."/>
            <person name="Ramirez L."/>
            <person name="Alfaro M."/>
            <person name="Sun H."/>
            <person name="Tritt A."/>
            <person name="Yoshinaga Y."/>
            <person name="Zwiers L.-H."/>
            <person name="Turgeon B.G."/>
            <person name="Goodwin S.B."/>
            <person name="Spatafora J.W."/>
            <person name="Crous P.W."/>
            <person name="Grigoriev I.V."/>
        </authorList>
    </citation>
    <scope>NUCLEOTIDE SEQUENCE</scope>
    <source>
        <strain evidence="1">IPT5</strain>
    </source>
</reference>
<name>A0A6A7BM84_9PLEO</name>
<evidence type="ECO:0000313" key="1">
    <source>
        <dbReference type="EMBL" id="KAF2855625.1"/>
    </source>
</evidence>
<sequence length="158" mass="17841">MFFTIFIHLFFDDPSTFLFFLVHRCKEGRAICESAARFQLAGPQYLDAQLLLYPVCDAGHRRLLAIKLQERTIGYVDSLGLNGSHNDFPDTVSVYSSRHIHRYPYRYSSNHTHYNNAGTLSSCCTTHILSGSLPSDPLVARQRLLTGCASFLFLCSSL</sequence>
<keyword evidence="2" id="KW-1185">Reference proteome</keyword>
<protein>
    <submittedName>
        <fullName evidence="1">Uncharacterized protein</fullName>
    </submittedName>
</protein>
<dbReference type="EMBL" id="MU006290">
    <property type="protein sequence ID" value="KAF2855625.1"/>
    <property type="molecule type" value="Genomic_DNA"/>
</dbReference>
<evidence type="ECO:0000313" key="2">
    <source>
        <dbReference type="Proteomes" id="UP000799423"/>
    </source>
</evidence>
<dbReference type="OrthoDB" id="1939479at2759"/>
<dbReference type="Proteomes" id="UP000799423">
    <property type="component" value="Unassembled WGS sequence"/>
</dbReference>
<gene>
    <name evidence="1" type="ORF">T440DRAFT_159084</name>
</gene>
<proteinExistence type="predicted"/>
<dbReference type="SUPFAM" id="SSF54001">
    <property type="entry name" value="Cysteine proteinases"/>
    <property type="match status" value="1"/>
</dbReference>